<evidence type="ECO:0000256" key="2">
    <source>
        <dbReference type="ARBA" id="ARBA00022729"/>
    </source>
</evidence>
<dbReference type="Gene3D" id="3.60.21.10">
    <property type="match status" value="1"/>
</dbReference>
<dbReference type="Pfam" id="PF02872">
    <property type="entry name" value="5_nucleotid_C"/>
    <property type="match status" value="1"/>
</dbReference>
<dbReference type="RefSeq" id="WP_171594537.1">
    <property type="nucleotide sequence ID" value="NZ_RZNH01000006.1"/>
</dbReference>
<dbReference type="SUPFAM" id="SSF56300">
    <property type="entry name" value="Metallo-dependent phosphatases"/>
    <property type="match status" value="1"/>
</dbReference>
<dbReference type="Gene3D" id="3.90.780.10">
    <property type="entry name" value="5'-Nucleotidase, C-terminal domain"/>
    <property type="match status" value="1"/>
</dbReference>
<dbReference type="Proteomes" id="UP000732105">
    <property type="component" value="Unassembled WGS sequence"/>
</dbReference>
<gene>
    <name evidence="6" type="ORF">ELS83_05465</name>
</gene>
<protein>
    <submittedName>
        <fullName evidence="6">Bifunctional metallophosphatase/5'-nucleotidase</fullName>
    </submittedName>
</protein>
<organism evidence="6 7">
    <name type="scientific">Marinifilum caeruleilacunae</name>
    <dbReference type="NCBI Taxonomy" id="2499076"/>
    <lineage>
        <taxon>Bacteria</taxon>
        <taxon>Pseudomonadati</taxon>
        <taxon>Bacteroidota</taxon>
        <taxon>Bacteroidia</taxon>
        <taxon>Marinilabiliales</taxon>
        <taxon>Marinifilaceae</taxon>
    </lineage>
</organism>
<evidence type="ECO:0000259" key="5">
    <source>
        <dbReference type="Pfam" id="PF02872"/>
    </source>
</evidence>
<dbReference type="InterPro" id="IPR006179">
    <property type="entry name" value="5_nucleotidase/apyrase"/>
</dbReference>
<evidence type="ECO:0000259" key="4">
    <source>
        <dbReference type="Pfam" id="PF00149"/>
    </source>
</evidence>
<dbReference type="EMBL" id="RZNH01000006">
    <property type="protein sequence ID" value="NOU59258.1"/>
    <property type="molecule type" value="Genomic_DNA"/>
</dbReference>
<keyword evidence="7" id="KW-1185">Reference proteome</keyword>
<feature type="domain" description="Calcineurin-like phosphoesterase" evidence="4">
    <location>
        <begin position="38"/>
        <end position="246"/>
    </location>
</feature>
<dbReference type="SUPFAM" id="SSF55816">
    <property type="entry name" value="5'-nucleotidase (syn. UDP-sugar hydrolase), C-terminal domain"/>
    <property type="match status" value="1"/>
</dbReference>
<keyword evidence="3" id="KW-0547">Nucleotide-binding</keyword>
<evidence type="ECO:0000256" key="3">
    <source>
        <dbReference type="RuleBase" id="RU362119"/>
    </source>
</evidence>
<dbReference type="PROSITE" id="PS00786">
    <property type="entry name" value="5_NUCLEOTIDASE_2"/>
    <property type="match status" value="1"/>
</dbReference>
<dbReference type="InterPro" id="IPR006146">
    <property type="entry name" value="5'-Nucleotdase_CS"/>
</dbReference>
<dbReference type="PROSITE" id="PS51257">
    <property type="entry name" value="PROKAR_LIPOPROTEIN"/>
    <property type="match status" value="1"/>
</dbReference>
<keyword evidence="2 3" id="KW-0732">Signal</keyword>
<dbReference type="InterPro" id="IPR008334">
    <property type="entry name" value="5'-Nucleotdase_C"/>
</dbReference>
<evidence type="ECO:0000313" key="6">
    <source>
        <dbReference type="EMBL" id="NOU59258.1"/>
    </source>
</evidence>
<feature type="chain" id="PRO_5045012300" evidence="3">
    <location>
        <begin position="23"/>
        <end position="481"/>
    </location>
</feature>
<dbReference type="InterPro" id="IPR029052">
    <property type="entry name" value="Metallo-depent_PP-like"/>
</dbReference>
<comment type="caution">
    <text evidence="6">The sequence shown here is derived from an EMBL/GenBank/DDBJ whole genome shotgun (WGS) entry which is preliminary data.</text>
</comment>
<dbReference type="Pfam" id="PF00149">
    <property type="entry name" value="Metallophos"/>
    <property type="match status" value="1"/>
</dbReference>
<sequence length="481" mass="54617">MKQFLYYLLLFAFIFTSCSDSNTPEEKQPIDNTPKEISIFCVNDVHGQIDNFAKLKYIVDKEREEHQVVVVSAGDLFSGNPVVDNHPEKGYPMVDLMNKSGFDIAVLGNHEFDYGLENLKNRFTQSEFDWICANVNTENSPLPQPLEYKTITKDDIKLTFLGLVETNGKDDAIIPSTHPWRVKEITFQKPQDVVALYSDLKSEEDADLYICLSHLGMNGNDQVLGDIQLANQFPFFDLIIGGHSHQKVNTVENGVHIVQSGGYLNYLGKINLVVTNKKIEEFSFELIDLNNYAIEDTEIKNLIADYNNQDYLTEVIGYSNRNHGRSQVGCFYTDALRNSLQVDLSFQNTGGVRSSLNQGDITTREIYEISPFNNGTVIYEMSVLDIKKFLKESGAGFYYSGVELSQNGQDVIIKDVDGKHLEDEQILRVGLNDYIPAVHDTYFPETGTVQELTDAETIIEYLRNNNSPVDYPNAERYFRMK</sequence>
<reference evidence="6 7" key="1">
    <citation type="submission" date="2018-12" db="EMBL/GenBank/DDBJ databases">
        <title>Marinifilum JC070 sp. nov., a marine bacterium isolated from Yongle Blue Hole in the South China Sea.</title>
        <authorList>
            <person name="Fu T."/>
        </authorList>
    </citation>
    <scope>NUCLEOTIDE SEQUENCE [LARGE SCALE GENOMIC DNA]</scope>
    <source>
        <strain evidence="6 7">JC070</strain>
    </source>
</reference>
<dbReference type="PRINTS" id="PR01607">
    <property type="entry name" value="APYRASEFAMLY"/>
</dbReference>
<accession>A0ABX1WTL2</accession>
<feature type="domain" description="5'-Nucleotidase C-terminal" evidence="5">
    <location>
        <begin position="319"/>
        <end position="441"/>
    </location>
</feature>
<comment type="similarity">
    <text evidence="1 3">Belongs to the 5'-nucleotidase family.</text>
</comment>
<dbReference type="PANTHER" id="PTHR11575:SF24">
    <property type="entry name" value="5'-NUCLEOTIDASE"/>
    <property type="match status" value="1"/>
</dbReference>
<evidence type="ECO:0000313" key="7">
    <source>
        <dbReference type="Proteomes" id="UP000732105"/>
    </source>
</evidence>
<keyword evidence="3" id="KW-0378">Hydrolase</keyword>
<proteinExistence type="inferred from homology"/>
<dbReference type="InterPro" id="IPR004843">
    <property type="entry name" value="Calcineurin-like_PHP"/>
</dbReference>
<evidence type="ECO:0000256" key="1">
    <source>
        <dbReference type="ARBA" id="ARBA00006654"/>
    </source>
</evidence>
<dbReference type="PANTHER" id="PTHR11575">
    <property type="entry name" value="5'-NUCLEOTIDASE-RELATED"/>
    <property type="match status" value="1"/>
</dbReference>
<dbReference type="CDD" id="cd00845">
    <property type="entry name" value="MPP_UshA_N_like"/>
    <property type="match status" value="1"/>
</dbReference>
<dbReference type="InterPro" id="IPR036907">
    <property type="entry name" value="5'-Nucleotdase_C_sf"/>
</dbReference>
<feature type="signal peptide" evidence="3">
    <location>
        <begin position="1"/>
        <end position="22"/>
    </location>
</feature>
<name>A0ABX1WTL2_9BACT</name>